<dbReference type="InterPro" id="IPR027417">
    <property type="entry name" value="P-loop_NTPase"/>
</dbReference>
<dbReference type="Proteomes" id="UP001222027">
    <property type="component" value="Unassembled WGS sequence"/>
</dbReference>
<evidence type="ECO:0000313" key="2">
    <source>
        <dbReference type="EMBL" id="KAJ8492994.1"/>
    </source>
</evidence>
<name>A0AAV8PQV7_ENSVE</name>
<comment type="caution">
    <text evidence="2">The sequence shown here is derived from an EMBL/GenBank/DDBJ whole genome shotgun (WGS) entry which is preliminary data.</text>
</comment>
<dbReference type="AlphaFoldDB" id="A0AAV8PQV7"/>
<dbReference type="InterPro" id="IPR042197">
    <property type="entry name" value="Apaf_helical"/>
</dbReference>
<dbReference type="PANTHER" id="PTHR33463:SF209">
    <property type="entry name" value="DISEASE RESISTANCE PROTEIN RPS2-LIKE"/>
    <property type="match status" value="1"/>
</dbReference>
<reference evidence="2 3" key="1">
    <citation type="submission" date="2022-12" db="EMBL/GenBank/DDBJ databases">
        <title>Chromosome-scale assembly of the Ensete ventricosum genome.</title>
        <authorList>
            <person name="Dussert Y."/>
            <person name="Stocks J."/>
            <person name="Wendawek A."/>
            <person name="Woldeyes F."/>
            <person name="Nichols R.A."/>
            <person name="Borrell J.S."/>
        </authorList>
    </citation>
    <scope>NUCLEOTIDE SEQUENCE [LARGE SCALE GENOMIC DNA]</scope>
    <source>
        <strain evidence="3">cv. Maze</strain>
        <tissue evidence="2">Seeds</tissue>
    </source>
</reference>
<organism evidence="2 3">
    <name type="scientific">Ensete ventricosum</name>
    <name type="common">Abyssinian banana</name>
    <name type="synonym">Musa ensete</name>
    <dbReference type="NCBI Taxonomy" id="4639"/>
    <lineage>
        <taxon>Eukaryota</taxon>
        <taxon>Viridiplantae</taxon>
        <taxon>Streptophyta</taxon>
        <taxon>Embryophyta</taxon>
        <taxon>Tracheophyta</taxon>
        <taxon>Spermatophyta</taxon>
        <taxon>Magnoliopsida</taxon>
        <taxon>Liliopsida</taxon>
        <taxon>Zingiberales</taxon>
        <taxon>Musaceae</taxon>
        <taxon>Ensete</taxon>
    </lineage>
</organism>
<dbReference type="GO" id="GO:0006952">
    <property type="term" value="P:defense response"/>
    <property type="evidence" value="ECO:0007669"/>
    <property type="project" value="UniProtKB-KW"/>
</dbReference>
<dbReference type="FunFam" id="1.10.8.430:FF:000003">
    <property type="entry name" value="Probable disease resistance protein At5g66910"/>
    <property type="match status" value="1"/>
</dbReference>
<gene>
    <name evidence="2" type="ORF">OPV22_014715</name>
</gene>
<dbReference type="GO" id="GO:0005524">
    <property type="term" value="F:ATP binding"/>
    <property type="evidence" value="ECO:0007669"/>
    <property type="project" value="UniProtKB-KW"/>
</dbReference>
<accession>A0AAV8PQV7</accession>
<dbReference type="GO" id="GO:0043531">
    <property type="term" value="F:ADP binding"/>
    <property type="evidence" value="ECO:0007669"/>
    <property type="project" value="InterPro"/>
</dbReference>
<dbReference type="SUPFAM" id="SSF52540">
    <property type="entry name" value="P-loop containing nucleoside triphosphate hydrolases"/>
    <property type="match status" value="1"/>
</dbReference>
<keyword evidence="1" id="KW-0611">Plant defense</keyword>
<protein>
    <recommendedName>
        <fullName evidence="4">NB-ARC domain-containing protein</fullName>
    </recommendedName>
</protein>
<keyword evidence="3" id="KW-1185">Reference proteome</keyword>
<sequence length="153" mass="17214">MAHEPGTSQQKHKVCGRMKADKKIKVKRLDPDQAWELFQRNASKDVIRSDAGINPLAKQVADECAGLPLALITAGQAMSTKKTWEAWNDALTLMRHAKTPEIAACLLEPADDEQKEVKMHEVYRDMALQMASDCGVKQTQMDHKSRRWLESDA</sequence>
<evidence type="ECO:0000256" key="1">
    <source>
        <dbReference type="ARBA" id="ARBA00022821"/>
    </source>
</evidence>
<proteinExistence type="predicted"/>
<dbReference type="EMBL" id="JAQQAF010000004">
    <property type="protein sequence ID" value="KAJ8492994.1"/>
    <property type="molecule type" value="Genomic_DNA"/>
</dbReference>
<evidence type="ECO:0008006" key="4">
    <source>
        <dbReference type="Google" id="ProtNLM"/>
    </source>
</evidence>
<dbReference type="InterPro" id="IPR050905">
    <property type="entry name" value="Plant_NBS-LRR"/>
</dbReference>
<dbReference type="Gene3D" id="1.10.8.430">
    <property type="entry name" value="Helical domain of apoptotic protease-activating factors"/>
    <property type="match status" value="1"/>
</dbReference>
<evidence type="ECO:0000313" key="3">
    <source>
        <dbReference type="Proteomes" id="UP001222027"/>
    </source>
</evidence>
<dbReference type="PANTHER" id="PTHR33463">
    <property type="entry name" value="NB-ARC DOMAIN-CONTAINING PROTEIN-RELATED"/>
    <property type="match status" value="1"/>
</dbReference>